<dbReference type="EMBL" id="JBHFFA010000003">
    <property type="protein sequence ID" value="KAL2634568.1"/>
    <property type="molecule type" value="Genomic_DNA"/>
</dbReference>
<evidence type="ECO:0000256" key="1">
    <source>
        <dbReference type="SAM" id="MobiDB-lite"/>
    </source>
</evidence>
<evidence type="ECO:0000313" key="2">
    <source>
        <dbReference type="EMBL" id="KAL2634568.1"/>
    </source>
</evidence>
<comment type="caution">
    <text evidence="2">The sequence shown here is derived from an EMBL/GenBank/DDBJ whole genome shotgun (WGS) entry which is preliminary data.</text>
</comment>
<reference evidence="2 3" key="1">
    <citation type="submission" date="2024-09" db="EMBL/GenBank/DDBJ databases">
        <title>Chromosome-scale assembly of Riccia fluitans.</title>
        <authorList>
            <person name="Paukszto L."/>
            <person name="Sawicki J."/>
            <person name="Karawczyk K."/>
            <person name="Piernik-Szablinska J."/>
            <person name="Szczecinska M."/>
            <person name="Mazdziarz M."/>
        </authorList>
    </citation>
    <scope>NUCLEOTIDE SEQUENCE [LARGE SCALE GENOMIC DNA]</scope>
    <source>
        <strain evidence="2">Rf_01</strain>
        <tissue evidence="2">Aerial parts of the thallus</tissue>
    </source>
</reference>
<name>A0ABD1YVN9_9MARC</name>
<gene>
    <name evidence="2" type="ORF">R1flu_006047</name>
</gene>
<feature type="region of interest" description="Disordered" evidence="1">
    <location>
        <begin position="1"/>
        <end position="40"/>
    </location>
</feature>
<dbReference type="Proteomes" id="UP001605036">
    <property type="component" value="Unassembled WGS sequence"/>
</dbReference>
<dbReference type="AlphaFoldDB" id="A0ABD1YVN9"/>
<keyword evidence="3" id="KW-1185">Reference proteome</keyword>
<proteinExistence type="predicted"/>
<accession>A0ABD1YVN9</accession>
<sequence>MVMDNLAKTPPRVDNGAGATGEGLARNPLTGATGNTQEEPIVGIPAPKYTFCQGLYLRRLGPIVIFGIGTKGAALGWLTFGGDATAHRFTEWVTGLLRAGGVGNNDGIGVKPLDAPRFVIPGRDVPAPKLNVGVPTLDTRNRGTTGTVVLGKLVVPTNV</sequence>
<protein>
    <submittedName>
        <fullName evidence="2">Uncharacterized protein</fullName>
    </submittedName>
</protein>
<organism evidence="2 3">
    <name type="scientific">Riccia fluitans</name>
    <dbReference type="NCBI Taxonomy" id="41844"/>
    <lineage>
        <taxon>Eukaryota</taxon>
        <taxon>Viridiplantae</taxon>
        <taxon>Streptophyta</taxon>
        <taxon>Embryophyta</taxon>
        <taxon>Marchantiophyta</taxon>
        <taxon>Marchantiopsida</taxon>
        <taxon>Marchantiidae</taxon>
        <taxon>Marchantiales</taxon>
        <taxon>Ricciaceae</taxon>
        <taxon>Riccia</taxon>
    </lineage>
</organism>
<evidence type="ECO:0000313" key="3">
    <source>
        <dbReference type="Proteomes" id="UP001605036"/>
    </source>
</evidence>